<evidence type="ECO:0000259" key="1">
    <source>
        <dbReference type="Pfam" id="PF00561"/>
    </source>
</evidence>
<dbReference type="Pfam" id="PF00561">
    <property type="entry name" value="Abhydrolase_1"/>
    <property type="match status" value="1"/>
</dbReference>
<dbReference type="AlphaFoldDB" id="A0A6G4V4B5"/>
<reference evidence="2 3" key="1">
    <citation type="submission" date="2020-02" db="EMBL/GenBank/DDBJ databases">
        <title>Whole-genome analyses of novel actinobacteria.</title>
        <authorList>
            <person name="Sahin N."/>
            <person name="Gencbay T."/>
        </authorList>
    </citation>
    <scope>NUCLEOTIDE SEQUENCE [LARGE SCALE GENOMIC DNA]</scope>
    <source>
        <strain evidence="2 3">HC44</strain>
    </source>
</reference>
<name>A0A6G4V4B5_9ACTN</name>
<dbReference type="PANTHER" id="PTHR42977">
    <property type="entry name" value="HYDROLASE-RELATED"/>
    <property type="match status" value="1"/>
</dbReference>
<organism evidence="2 3">
    <name type="scientific">Streptomyces scabichelini</name>
    <dbReference type="NCBI Taxonomy" id="2711217"/>
    <lineage>
        <taxon>Bacteria</taxon>
        <taxon>Bacillati</taxon>
        <taxon>Actinomycetota</taxon>
        <taxon>Actinomycetes</taxon>
        <taxon>Kitasatosporales</taxon>
        <taxon>Streptomycetaceae</taxon>
        <taxon>Streptomyces</taxon>
    </lineage>
</organism>
<feature type="domain" description="AB hydrolase-1" evidence="1">
    <location>
        <begin position="31"/>
        <end position="276"/>
    </location>
</feature>
<dbReference type="InterPro" id="IPR051340">
    <property type="entry name" value="Haloalkane_dehalogenase"/>
</dbReference>
<dbReference type="SUPFAM" id="SSF53474">
    <property type="entry name" value="alpha/beta-Hydrolases"/>
    <property type="match status" value="1"/>
</dbReference>
<dbReference type="PRINTS" id="PR00412">
    <property type="entry name" value="EPOXHYDRLASE"/>
</dbReference>
<dbReference type="GO" id="GO:0004301">
    <property type="term" value="F:epoxide hydrolase activity"/>
    <property type="evidence" value="ECO:0007669"/>
    <property type="project" value="TreeGrafter"/>
</dbReference>
<dbReference type="EMBL" id="JAAKZY010000036">
    <property type="protein sequence ID" value="NGO08717.1"/>
    <property type="molecule type" value="Genomic_DNA"/>
</dbReference>
<dbReference type="PRINTS" id="PR00111">
    <property type="entry name" value="ABHYDROLASE"/>
</dbReference>
<dbReference type="PANTHER" id="PTHR42977:SF1">
    <property type="entry name" value="BLR6576 PROTEIN"/>
    <property type="match status" value="1"/>
</dbReference>
<sequence>MDTPALRTVHRYADVDGIRVFYREAGPPNAPVVLLPHGYPSSSFQFRAFMPALADRWRLVAPDFPGFGYSDTPDPADFSYTFDGYAGFLERFTTALNLPRYALYLHDYGSQIGLRLALRAPERVAALVIQNGDIYEDELGPKYKTLREYWNHPTPEGRARLLEAVTEEGLRDEFVGEIEERLVERISPDLWKLSWPLLASRQRREIMVGLMEGLRENLDWFPKYQEYLREHRPPTLIAWGPQDGYMPEGAARAYLRDLPDAELHLLDGGHWLLETHLEEVVSLVRDFLSRVHAPQPA</sequence>
<accession>A0A6G4V4B5</accession>
<gene>
    <name evidence="2" type="ORF">G5C60_14125</name>
</gene>
<dbReference type="InterPro" id="IPR000073">
    <property type="entry name" value="AB_hydrolase_1"/>
</dbReference>
<keyword evidence="2" id="KW-0378">Hydrolase</keyword>
<evidence type="ECO:0000313" key="3">
    <source>
        <dbReference type="Proteomes" id="UP000472335"/>
    </source>
</evidence>
<dbReference type="InterPro" id="IPR000639">
    <property type="entry name" value="Epox_hydrolase-like"/>
</dbReference>
<keyword evidence="3" id="KW-1185">Reference proteome</keyword>
<comment type="caution">
    <text evidence="2">The sequence shown here is derived from an EMBL/GenBank/DDBJ whole genome shotgun (WGS) entry which is preliminary data.</text>
</comment>
<evidence type="ECO:0000313" key="2">
    <source>
        <dbReference type="EMBL" id="NGO08717.1"/>
    </source>
</evidence>
<dbReference type="Gene3D" id="3.40.50.1820">
    <property type="entry name" value="alpha/beta hydrolase"/>
    <property type="match status" value="1"/>
</dbReference>
<dbReference type="Proteomes" id="UP000472335">
    <property type="component" value="Unassembled WGS sequence"/>
</dbReference>
<proteinExistence type="predicted"/>
<protein>
    <submittedName>
        <fullName evidence="2">Alpha/beta hydrolase</fullName>
    </submittedName>
</protein>
<dbReference type="InterPro" id="IPR029058">
    <property type="entry name" value="AB_hydrolase_fold"/>
</dbReference>